<feature type="region of interest" description="Disordered" evidence="1">
    <location>
        <begin position="1"/>
        <end position="30"/>
    </location>
</feature>
<evidence type="ECO:0000313" key="6">
    <source>
        <dbReference type="Proteomes" id="UP000262524"/>
    </source>
</evidence>
<feature type="compositionally biased region" description="Basic and acidic residues" evidence="1">
    <location>
        <begin position="20"/>
        <end position="30"/>
    </location>
</feature>
<evidence type="ECO:0000259" key="4">
    <source>
        <dbReference type="Pfam" id="PF21922"/>
    </source>
</evidence>
<feature type="domain" description="Penicillin-binding protein transpeptidase" evidence="3">
    <location>
        <begin position="204"/>
        <end position="510"/>
    </location>
</feature>
<dbReference type="GO" id="GO:0071555">
    <property type="term" value="P:cell wall organization"/>
    <property type="evidence" value="ECO:0007669"/>
    <property type="project" value="TreeGrafter"/>
</dbReference>
<dbReference type="PANTHER" id="PTHR30627:SF24">
    <property type="entry name" value="PENICILLIN-BINDING PROTEIN 4B"/>
    <property type="match status" value="1"/>
</dbReference>
<comment type="caution">
    <text evidence="5">The sequence shown here is derived from an EMBL/GenBank/DDBJ whole genome shotgun (WGS) entry which is preliminary data.</text>
</comment>
<evidence type="ECO:0000256" key="2">
    <source>
        <dbReference type="SAM" id="Phobius"/>
    </source>
</evidence>
<dbReference type="InterPro" id="IPR050515">
    <property type="entry name" value="Beta-lactam/transpept"/>
</dbReference>
<dbReference type="GO" id="GO:0008658">
    <property type="term" value="F:penicillin binding"/>
    <property type="evidence" value="ECO:0007669"/>
    <property type="project" value="InterPro"/>
</dbReference>
<name>A0A374NL16_9FIRM</name>
<dbReference type="SUPFAM" id="SSF56601">
    <property type="entry name" value="beta-lactamase/transpeptidase-like"/>
    <property type="match status" value="1"/>
</dbReference>
<dbReference type="Proteomes" id="UP000262524">
    <property type="component" value="Unassembled WGS sequence"/>
</dbReference>
<dbReference type="Pfam" id="PF21922">
    <property type="entry name" value="PBP_dimer_2"/>
    <property type="match status" value="1"/>
</dbReference>
<dbReference type="GO" id="GO:0005886">
    <property type="term" value="C:plasma membrane"/>
    <property type="evidence" value="ECO:0007669"/>
    <property type="project" value="TreeGrafter"/>
</dbReference>
<sequence length="535" mass="60085">MMRMKKNKQGSRTRVTVKNTTERRESRRHDQKETLFFDIKSLFTPRRGKKLKTNRYMLQTSIIVVALFLGLIGYVVKFTLKDSSSVAQSSYNKRNSSLSDQTKRGQILSANQKILAYSENNEAGDEIRHYPYENMFAHIIGYTSYGKAGLESVCNSDLLTSHEKLMKQLSNGVASKKNIGDNVITTLDTRLQKAAYEALEDYRGAVVAIEPKTGKVRALVSKPDFDPNKLDDIWDKITSDSSESCLLNRVTQGLYPPGSTYKVLTALEYMEEHPNSYKNFSYECDGQTIVNSVRISCYENEEHGEVDLDRAFAKSCNTAFVTLGSKLDIKNFVSLNKKCLFNQEIPFDLAVKKSRFELTQNSDKSEIPQTVIGQGNTLQTPFHNALLMCAVANEGTLMKPYVVDHVEGADGTTVKETIPEIYADLMSEKDAKKLQKMLREVVTSGTGYNLDTDLYTAAGKTGTAENEGKYAHAWFVGYSNVEDPDLVVCVLVENVGAGSKYAVPIAKRVFDSYYNNNMKEYYSQKTDIESTQTNQ</sequence>
<dbReference type="PANTHER" id="PTHR30627">
    <property type="entry name" value="PEPTIDOGLYCAN D,D-TRANSPEPTIDASE"/>
    <property type="match status" value="1"/>
</dbReference>
<proteinExistence type="predicted"/>
<keyword evidence="2" id="KW-0812">Transmembrane</keyword>
<dbReference type="InterPro" id="IPR001460">
    <property type="entry name" value="PCN-bd_Tpept"/>
</dbReference>
<keyword evidence="2" id="KW-1133">Transmembrane helix</keyword>
<dbReference type="EMBL" id="QSOE01000054">
    <property type="protein sequence ID" value="RGI86966.1"/>
    <property type="molecule type" value="Genomic_DNA"/>
</dbReference>
<feature type="compositionally biased region" description="Basic residues" evidence="1">
    <location>
        <begin position="1"/>
        <end position="11"/>
    </location>
</feature>
<dbReference type="Pfam" id="PF00905">
    <property type="entry name" value="Transpeptidase"/>
    <property type="match status" value="1"/>
</dbReference>
<dbReference type="Gene3D" id="3.90.1310.10">
    <property type="entry name" value="Penicillin-binding protein 2a (Domain 2)"/>
    <property type="match status" value="1"/>
</dbReference>
<dbReference type="Gene3D" id="3.40.710.10">
    <property type="entry name" value="DD-peptidase/beta-lactamase superfamily"/>
    <property type="match status" value="1"/>
</dbReference>
<evidence type="ECO:0000313" key="5">
    <source>
        <dbReference type="EMBL" id="RGI86966.1"/>
    </source>
</evidence>
<reference evidence="5 6" key="1">
    <citation type="submission" date="2018-08" db="EMBL/GenBank/DDBJ databases">
        <title>A genome reference for cultivated species of the human gut microbiota.</title>
        <authorList>
            <person name="Zou Y."/>
            <person name="Xue W."/>
            <person name="Luo G."/>
        </authorList>
    </citation>
    <scope>NUCLEOTIDE SEQUENCE [LARGE SCALE GENOMIC DNA]</scope>
    <source>
        <strain evidence="5 6">TM10-1AC</strain>
    </source>
</reference>
<accession>A0A374NL16</accession>
<dbReference type="AlphaFoldDB" id="A0A374NL16"/>
<evidence type="ECO:0000256" key="1">
    <source>
        <dbReference type="SAM" id="MobiDB-lite"/>
    </source>
</evidence>
<protein>
    <submittedName>
        <fullName evidence="5">Penicillin-binding protein 2</fullName>
    </submittedName>
</protein>
<keyword evidence="2" id="KW-0472">Membrane</keyword>
<dbReference type="InterPro" id="IPR036138">
    <property type="entry name" value="PBP_dimer_sf"/>
</dbReference>
<feature type="transmembrane region" description="Helical" evidence="2">
    <location>
        <begin position="56"/>
        <end position="76"/>
    </location>
</feature>
<gene>
    <name evidence="5" type="ORF">DXD91_09015</name>
</gene>
<feature type="domain" description="Penicillin binding protein A dimerisation" evidence="4">
    <location>
        <begin position="104"/>
        <end position="183"/>
    </location>
</feature>
<dbReference type="SUPFAM" id="SSF56519">
    <property type="entry name" value="Penicillin binding protein dimerisation domain"/>
    <property type="match status" value="1"/>
</dbReference>
<evidence type="ECO:0000259" key="3">
    <source>
        <dbReference type="Pfam" id="PF00905"/>
    </source>
</evidence>
<organism evidence="5 6">
    <name type="scientific">Anaerobutyricum hallii</name>
    <dbReference type="NCBI Taxonomy" id="39488"/>
    <lineage>
        <taxon>Bacteria</taxon>
        <taxon>Bacillati</taxon>
        <taxon>Bacillota</taxon>
        <taxon>Clostridia</taxon>
        <taxon>Lachnospirales</taxon>
        <taxon>Lachnospiraceae</taxon>
        <taxon>Anaerobutyricum</taxon>
    </lineage>
</organism>
<dbReference type="GO" id="GO:0071972">
    <property type="term" value="F:peptidoglycan L,D-transpeptidase activity"/>
    <property type="evidence" value="ECO:0007669"/>
    <property type="project" value="TreeGrafter"/>
</dbReference>
<dbReference type="InterPro" id="IPR054120">
    <property type="entry name" value="PBPA_dimer"/>
</dbReference>
<dbReference type="InterPro" id="IPR012338">
    <property type="entry name" value="Beta-lactam/transpept-like"/>
</dbReference>